<sequence length="213" mass="24551">MTLLEKINKANDAACDLIKIISDCDYNIDVPKKRKFRELEEAVHAIDKRHRYIQCDNVISKLQDEYATNPEDLDLGRVTRYIARVNLLVFSVAMWTGEHLQLALREYYRNIIPKSISYPPDEFDDLLDVYVGAASWAAYDQVSHIYAEENLLDGESGPNVWYLLQPFFPSDAQSLGLSDTDQGVGELLTKIKEEFDWVSELNKYIFVYMVSLP</sequence>
<protein>
    <submittedName>
        <fullName evidence="1">Uncharacterized protein</fullName>
    </submittedName>
</protein>
<accession>A0AAD5K2F9</accession>
<dbReference type="Proteomes" id="UP001209540">
    <property type="component" value="Unassembled WGS sequence"/>
</dbReference>
<name>A0AAD5K2F9_9FUNG</name>
<reference evidence="1" key="1">
    <citation type="journal article" date="2022" name="IScience">
        <title>Evolution of zygomycete secretomes and the origins of terrestrial fungal ecologies.</title>
        <authorList>
            <person name="Chang Y."/>
            <person name="Wang Y."/>
            <person name="Mondo S."/>
            <person name="Ahrendt S."/>
            <person name="Andreopoulos W."/>
            <person name="Barry K."/>
            <person name="Beard J."/>
            <person name="Benny G.L."/>
            <person name="Blankenship S."/>
            <person name="Bonito G."/>
            <person name="Cuomo C."/>
            <person name="Desiro A."/>
            <person name="Gervers K.A."/>
            <person name="Hundley H."/>
            <person name="Kuo A."/>
            <person name="LaButti K."/>
            <person name="Lang B.F."/>
            <person name="Lipzen A."/>
            <person name="O'Donnell K."/>
            <person name="Pangilinan J."/>
            <person name="Reynolds N."/>
            <person name="Sandor L."/>
            <person name="Smith M.E."/>
            <person name="Tsang A."/>
            <person name="Grigoriev I.V."/>
            <person name="Stajich J.E."/>
            <person name="Spatafora J.W."/>
        </authorList>
    </citation>
    <scope>NUCLEOTIDE SEQUENCE</scope>
    <source>
        <strain evidence="1">RSA 2281</strain>
    </source>
</reference>
<keyword evidence="2" id="KW-1185">Reference proteome</keyword>
<evidence type="ECO:0000313" key="2">
    <source>
        <dbReference type="Proteomes" id="UP001209540"/>
    </source>
</evidence>
<reference evidence="1" key="2">
    <citation type="submission" date="2023-02" db="EMBL/GenBank/DDBJ databases">
        <authorList>
            <consortium name="DOE Joint Genome Institute"/>
            <person name="Mondo S.J."/>
            <person name="Chang Y."/>
            <person name="Wang Y."/>
            <person name="Ahrendt S."/>
            <person name="Andreopoulos W."/>
            <person name="Barry K."/>
            <person name="Beard J."/>
            <person name="Benny G.L."/>
            <person name="Blankenship S."/>
            <person name="Bonito G."/>
            <person name="Cuomo C."/>
            <person name="Desiro A."/>
            <person name="Gervers K.A."/>
            <person name="Hundley H."/>
            <person name="Kuo A."/>
            <person name="LaButti K."/>
            <person name="Lang B.F."/>
            <person name="Lipzen A."/>
            <person name="O'Donnell K."/>
            <person name="Pangilinan J."/>
            <person name="Reynolds N."/>
            <person name="Sandor L."/>
            <person name="Smith M.W."/>
            <person name="Tsang A."/>
            <person name="Grigoriev I.V."/>
            <person name="Stajich J.E."/>
            <person name="Spatafora J.W."/>
        </authorList>
    </citation>
    <scope>NUCLEOTIDE SEQUENCE</scope>
    <source>
        <strain evidence="1">RSA 2281</strain>
    </source>
</reference>
<evidence type="ECO:0000313" key="1">
    <source>
        <dbReference type="EMBL" id="KAI9248041.1"/>
    </source>
</evidence>
<comment type="caution">
    <text evidence="1">The sequence shown here is derived from an EMBL/GenBank/DDBJ whole genome shotgun (WGS) entry which is preliminary data.</text>
</comment>
<proteinExistence type="predicted"/>
<organism evidence="1 2">
    <name type="scientific">Phascolomyces articulosus</name>
    <dbReference type="NCBI Taxonomy" id="60185"/>
    <lineage>
        <taxon>Eukaryota</taxon>
        <taxon>Fungi</taxon>
        <taxon>Fungi incertae sedis</taxon>
        <taxon>Mucoromycota</taxon>
        <taxon>Mucoromycotina</taxon>
        <taxon>Mucoromycetes</taxon>
        <taxon>Mucorales</taxon>
        <taxon>Lichtheimiaceae</taxon>
        <taxon>Phascolomyces</taxon>
    </lineage>
</organism>
<gene>
    <name evidence="1" type="ORF">BDA99DRAFT_252292</name>
</gene>
<dbReference type="EMBL" id="JAIXMP010000040">
    <property type="protein sequence ID" value="KAI9248041.1"/>
    <property type="molecule type" value="Genomic_DNA"/>
</dbReference>
<dbReference type="AlphaFoldDB" id="A0AAD5K2F9"/>